<gene>
    <name evidence="2" type="ORF">L195_g052104</name>
</gene>
<evidence type="ECO:0000313" key="2">
    <source>
        <dbReference type="EMBL" id="PNX60774.1"/>
    </source>
</evidence>
<name>A0A2K3K3B7_TRIPR</name>
<evidence type="ECO:0000313" key="3">
    <source>
        <dbReference type="Proteomes" id="UP000236291"/>
    </source>
</evidence>
<dbReference type="Proteomes" id="UP000236291">
    <property type="component" value="Unassembled WGS sequence"/>
</dbReference>
<feature type="compositionally biased region" description="Basic and acidic residues" evidence="1">
    <location>
        <begin position="25"/>
        <end position="48"/>
    </location>
</feature>
<reference evidence="2 3" key="1">
    <citation type="journal article" date="2014" name="Am. J. Bot.">
        <title>Genome assembly and annotation for red clover (Trifolium pratense; Fabaceae).</title>
        <authorList>
            <person name="Istvanek J."/>
            <person name="Jaros M."/>
            <person name="Krenek A."/>
            <person name="Repkova J."/>
        </authorList>
    </citation>
    <scope>NUCLEOTIDE SEQUENCE [LARGE SCALE GENOMIC DNA]</scope>
    <source>
        <strain evidence="3">cv. Tatra</strain>
        <tissue evidence="2">Young leaves</tissue>
    </source>
</reference>
<dbReference type="EMBL" id="ASHM01083556">
    <property type="protein sequence ID" value="PNX60774.1"/>
    <property type="molecule type" value="Genomic_DNA"/>
</dbReference>
<accession>A0A2K3K3B7</accession>
<comment type="caution">
    <text evidence="2">The sequence shown here is derived from an EMBL/GenBank/DDBJ whole genome shotgun (WGS) entry which is preliminary data.</text>
</comment>
<organism evidence="2 3">
    <name type="scientific">Trifolium pratense</name>
    <name type="common">Red clover</name>
    <dbReference type="NCBI Taxonomy" id="57577"/>
    <lineage>
        <taxon>Eukaryota</taxon>
        <taxon>Viridiplantae</taxon>
        <taxon>Streptophyta</taxon>
        <taxon>Embryophyta</taxon>
        <taxon>Tracheophyta</taxon>
        <taxon>Spermatophyta</taxon>
        <taxon>Magnoliopsida</taxon>
        <taxon>eudicotyledons</taxon>
        <taxon>Gunneridae</taxon>
        <taxon>Pentapetalae</taxon>
        <taxon>rosids</taxon>
        <taxon>fabids</taxon>
        <taxon>Fabales</taxon>
        <taxon>Fabaceae</taxon>
        <taxon>Papilionoideae</taxon>
        <taxon>50 kb inversion clade</taxon>
        <taxon>NPAAA clade</taxon>
        <taxon>Hologalegina</taxon>
        <taxon>IRL clade</taxon>
        <taxon>Trifolieae</taxon>
        <taxon>Trifolium</taxon>
    </lineage>
</organism>
<sequence>MSEYVRSVREMTPPSSSEISEREDEIDRERDKAARVRVRSERNRVSSV</sequence>
<proteinExistence type="predicted"/>
<reference evidence="2 3" key="2">
    <citation type="journal article" date="2017" name="Front. Plant Sci.">
        <title>Gene Classification and Mining of Molecular Markers Useful in Red Clover (Trifolium pratense) Breeding.</title>
        <authorList>
            <person name="Istvanek J."/>
            <person name="Dluhosova J."/>
            <person name="Dluhos P."/>
            <person name="Patkova L."/>
            <person name="Nedelnik J."/>
            <person name="Repkova J."/>
        </authorList>
    </citation>
    <scope>NUCLEOTIDE SEQUENCE [LARGE SCALE GENOMIC DNA]</scope>
    <source>
        <strain evidence="3">cv. Tatra</strain>
        <tissue evidence="2">Young leaves</tissue>
    </source>
</reference>
<evidence type="ECO:0000256" key="1">
    <source>
        <dbReference type="SAM" id="MobiDB-lite"/>
    </source>
</evidence>
<dbReference type="AlphaFoldDB" id="A0A2K3K3B7"/>
<protein>
    <submittedName>
        <fullName evidence="2">Uncharacterized protein</fullName>
    </submittedName>
</protein>
<feature type="region of interest" description="Disordered" evidence="1">
    <location>
        <begin position="1"/>
        <end position="48"/>
    </location>
</feature>